<sequence>MMVMMMMQAATASTIRPYQVGSSCKPYMVGQQEPIRYVTLEKELPLVFSLRPSHPLLMVRVKVHDTLFKATVDGTMLRLQSCDLLETTCIMIDEGGTKSADLIHPNVENTVTVSLVNNEIVVDVNMMTRVMAMTMEEEKDSKSGGVSGEVAIVNIDPHASNQQQSLGYFATVTLLCNVTHMPIIREVSPLPMPDLTTVTVPWYPQPKSNCSSYEVGPYAPIQYITLKEGTPLTFYIQPSHPLLLVRVTMGHTLYKVSVDGTVLELLHCDIFMNNCTKVNEKVSNESELIHPNRWNKVTILFDANEIVVDVNTEVSVTGIMIAGGNEDSMMSEVAIMNEDLHSISQHQLLTYSATVIIFCNDTETPTIRDGPPLPMYQTTTTRNTDITTVDPVYPAPYPWCDVPTVETNHPYSLYSNGTSLDIAVFPSHPALTLTFTLTHLMYKITIDGNTAELLMCLVSGDQCQHISPYTLEPLVTSQWNNINTVIDREMLTVTVNDVMVVSQSIPVSTTDTPSSDPATFILTVHSTTNSLSHQPTSTSSYYNVAVNPSYCKEVIVATPPPSTTTDCKEVIVTPPSPHAATPAPSTSSSRTVGIIVGILVAVLAVMAIALLVSKYRKSRSAQINTHSPMQESQQTL</sequence>
<organism evidence="2 3">
    <name type="scientific">Petrolisthes cinctipes</name>
    <name type="common">Flat porcelain crab</name>
    <dbReference type="NCBI Taxonomy" id="88211"/>
    <lineage>
        <taxon>Eukaryota</taxon>
        <taxon>Metazoa</taxon>
        <taxon>Ecdysozoa</taxon>
        <taxon>Arthropoda</taxon>
        <taxon>Crustacea</taxon>
        <taxon>Multicrustacea</taxon>
        <taxon>Malacostraca</taxon>
        <taxon>Eumalacostraca</taxon>
        <taxon>Eucarida</taxon>
        <taxon>Decapoda</taxon>
        <taxon>Pleocyemata</taxon>
        <taxon>Anomura</taxon>
        <taxon>Galatheoidea</taxon>
        <taxon>Porcellanidae</taxon>
        <taxon>Petrolisthes</taxon>
    </lineage>
</organism>
<keyword evidence="1" id="KW-0812">Transmembrane</keyword>
<name>A0AAE1C149_PETCI</name>
<protein>
    <submittedName>
        <fullName evidence="2">Uncharacterized protein</fullName>
    </submittedName>
</protein>
<evidence type="ECO:0000313" key="3">
    <source>
        <dbReference type="Proteomes" id="UP001286313"/>
    </source>
</evidence>
<gene>
    <name evidence="2" type="ORF">Pcinc_035235</name>
</gene>
<reference evidence="2" key="1">
    <citation type="submission" date="2023-10" db="EMBL/GenBank/DDBJ databases">
        <title>Genome assemblies of two species of porcelain crab, Petrolisthes cinctipes and Petrolisthes manimaculis (Anomura: Porcellanidae).</title>
        <authorList>
            <person name="Angst P."/>
        </authorList>
    </citation>
    <scope>NUCLEOTIDE SEQUENCE</scope>
    <source>
        <strain evidence="2">PB745_01</strain>
        <tissue evidence="2">Gill</tissue>
    </source>
</reference>
<keyword evidence="1" id="KW-1133">Transmembrane helix</keyword>
<keyword evidence="1" id="KW-0472">Membrane</keyword>
<proteinExistence type="predicted"/>
<feature type="transmembrane region" description="Helical" evidence="1">
    <location>
        <begin position="592"/>
        <end position="612"/>
    </location>
</feature>
<comment type="caution">
    <text evidence="2">The sequence shown here is derived from an EMBL/GenBank/DDBJ whole genome shotgun (WGS) entry which is preliminary data.</text>
</comment>
<keyword evidence="3" id="KW-1185">Reference proteome</keyword>
<accession>A0AAE1C149</accession>
<evidence type="ECO:0000256" key="1">
    <source>
        <dbReference type="SAM" id="Phobius"/>
    </source>
</evidence>
<dbReference type="AlphaFoldDB" id="A0AAE1C149"/>
<dbReference type="EMBL" id="JAWQEG010005267">
    <property type="protein sequence ID" value="KAK3858580.1"/>
    <property type="molecule type" value="Genomic_DNA"/>
</dbReference>
<evidence type="ECO:0000313" key="2">
    <source>
        <dbReference type="EMBL" id="KAK3858580.1"/>
    </source>
</evidence>
<dbReference type="Proteomes" id="UP001286313">
    <property type="component" value="Unassembled WGS sequence"/>
</dbReference>